<sequence>MIDLARRAAALIPEPPADVVNQIEWRELVWETARRLADRGPSVREMPGHLDAAVEFDGSSEHLLQLAAMFQRCGASSTTSSTPRSTRLPHPL</sequence>
<organism evidence="1 2">
    <name type="scientific">Aeromicrobium fastidiosum</name>
    <dbReference type="NCBI Taxonomy" id="52699"/>
    <lineage>
        <taxon>Bacteria</taxon>
        <taxon>Bacillati</taxon>
        <taxon>Actinomycetota</taxon>
        <taxon>Actinomycetes</taxon>
        <taxon>Propionibacteriales</taxon>
        <taxon>Nocardioidaceae</taxon>
        <taxon>Aeromicrobium</taxon>
    </lineage>
</organism>
<accession>A0A641ART3</accession>
<name>A0A641ART3_9ACTN</name>
<comment type="caution">
    <text evidence="1">The sequence shown here is derived from an EMBL/GenBank/DDBJ whole genome shotgun (WGS) entry which is preliminary data.</text>
</comment>
<dbReference type="AlphaFoldDB" id="A0A641ART3"/>
<dbReference type="EMBL" id="SDPP02000001">
    <property type="protein sequence ID" value="KAA1379923.1"/>
    <property type="molecule type" value="Genomic_DNA"/>
</dbReference>
<dbReference type="Proteomes" id="UP001515100">
    <property type="component" value="Unassembled WGS sequence"/>
</dbReference>
<keyword evidence="2" id="KW-1185">Reference proteome</keyword>
<dbReference type="OrthoDB" id="5197767at2"/>
<reference evidence="1" key="1">
    <citation type="submission" date="2019-09" db="EMBL/GenBank/DDBJ databases">
        <authorList>
            <person name="Li J."/>
        </authorList>
    </citation>
    <scope>NUCLEOTIDE SEQUENCE [LARGE SCALE GENOMIC DNA]</scope>
    <source>
        <strain evidence="1">NRBC 14897</strain>
    </source>
</reference>
<gene>
    <name evidence="1" type="ORF">ESP62_001540</name>
</gene>
<evidence type="ECO:0000313" key="1">
    <source>
        <dbReference type="EMBL" id="KAA1379923.1"/>
    </source>
</evidence>
<dbReference type="RefSeq" id="WP_129179899.1">
    <property type="nucleotide sequence ID" value="NZ_JAGIOG010000001.1"/>
</dbReference>
<evidence type="ECO:0000313" key="2">
    <source>
        <dbReference type="Proteomes" id="UP001515100"/>
    </source>
</evidence>
<protein>
    <submittedName>
        <fullName evidence="1">Uncharacterized protein</fullName>
    </submittedName>
</protein>
<proteinExistence type="predicted"/>